<sequence>MINVIVATHGPLADALLASGRMVYGELPYISTVTLDEQAGIEGFKQDFARALECPDSRPTAYWCCAICKAERRGTSPACTPSLRRQRPRRRAGGSEFPDAAAV</sequence>
<evidence type="ECO:0000256" key="1">
    <source>
        <dbReference type="SAM" id="MobiDB-lite"/>
    </source>
</evidence>
<name>A0A4U9DD10_RAOTE</name>
<dbReference type="SUPFAM" id="SSF53062">
    <property type="entry name" value="PTS system fructose IIA component-like"/>
    <property type="match status" value="1"/>
</dbReference>
<evidence type="ECO:0000313" key="2">
    <source>
        <dbReference type="EMBL" id="VTN13913.1"/>
    </source>
</evidence>
<dbReference type="AlphaFoldDB" id="A0A4U9DD10"/>
<accession>A0A4U9DD10</accession>
<dbReference type="GO" id="GO:0016020">
    <property type="term" value="C:membrane"/>
    <property type="evidence" value="ECO:0007669"/>
    <property type="project" value="InterPro"/>
</dbReference>
<dbReference type="Proteomes" id="UP000339249">
    <property type="component" value="Unassembled WGS sequence"/>
</dbReference>
<dbReference type="Gene3D" id="3.40.50.510">
    <property type="entry name" value="Phosphotransferase system, mannose-type IIA component"/>
    <property type="match status" value="1"/>
</dbReference>
<reference evidence="2 3" key="1">
    <citation type="submission" date="2019-04" db="EMBL/GenBank/DDBJ databases">
        <authorList>
            <consortium name="Pathogen Informatics"/>
        </authorList>
    </citation>
    <scope>NUCLEOTIDE SEQUENCE [LARGE SCALE GENOMIC DNA]</scope>
    <source>
        <strain evidence="2 3">NCTC9185</strain>
    </source>
</reference>
<dbReference type="EMBL" id="CABDVU010000001">
    <property type="protein sequence ID" value="VTN13913.1"/>
    <property type="molecule type" value="Genomic_DNA"/>
</dbReference>
<protein>
    <recommendedName>
        <fullName evidence="4">EIIAB-Man</fullName>
    </recommendedName>
</protein>
<organism evidence="2 3">
    <name type="scientific">Raoultella terrigena</name>
    <name type="common">Klebsiella terrigena</name>
    <dbReference type="NCBI Taxonomy" id="577"/>
    <lineage>
        <taxon>Bacteria</taxon>
        <taxon>Pseudomonadati</taxon>
        <taxon>Pseudomonadota</taxon>
        <taxon>Gammaproteobacteria</taxon>
        <taxon>Enterobacterales</taxon>
        <taxon>Enterobacteriaceae</taxon>
        <taxon>Klebsiella/Raoultella group</taxon>
        <taxon>Raoultella</taxon>
    </lineage>
</organism>
<dbReference type="InterPro" id="IPR036662">
    <property type="entry name" value="PTS_EIIA_man-typ_sf"/>
</dbReference>
<gene>
    <name evidence="2" type="ORF">NCTC9185_05960</name>
</gene>
<proteinExistence type="predicted"/>
<evidence type="ECO:0000313" key="3">
    <source>
        <dbReference type="Proteomes" id="UP000339249"/>
    </source>
</evidence>
<evidence type="ECO:0008006" key="4">
    <source>
        <dbReference type="Google" id="ProtNLM"/>
    </source>
</evidence>
<feature type="region of interest" description="Disordered" evidence="1">
    <location>
        <begin position="73"/>
        <end position="103"/>
    </location>
</feature>
<dbReference type="GO" id="GO:0009401">
    <property type="term" value="P:phosphoenolpyruvate-dependent sugar phosphotransferase system"/>
    <property type="evidence" value="ECO:0007669"/>
    <property type="project" value="InterPro"/>
</dbReference>